<accession>A0A8B8F648</accession>
<dbReference type="Pfam" id="PF12348">
    <property type="entry name" value="CLASP_N"/>
    <property type="match status" value="1"/>
</dbReference>
<dbReference type="GO" id="GO:0005874">
    <property type="term" value="C:microtubule"/>
    <property type="evidence" value="ECO:0007669"/>
    <property type="project" value="UniProtKB-ARBA"/>
</dbReference>
<dbReference type="PROSITE" id="PS50077">
    <property type="entry name" value="HEAT_REPEAT"/>
    <property type="match status" value="1"/>
</dbReference>
<dbReference type="GO" id="GO:0051231">
    <property type="term" value="P:spindle elongation"/>
    <property type="evidence" value="ECO:0007669"/>
    <property type="project" value="UniProtKB-ARBA"/>
</dbReference>
<keyword evidence="2" id="KW-0963">Cytoplasm</keyword>
<comment type="subcellular location">
    <subcellularLocation>
        <location evidence="1">Cytoplasm</location>
        <location evidence="1">Cytoskeleton</location>
        <location evidence="1">Microtubule organizing center</location>
        <location evidence="1">Centrosome</location>
    </subcellularLocation>
</comment>
<evidence type="ECO:0000256" key="1">
    <source>
        <dbReference type="ARBA" id="ARBA00004300"/>
    </source>
</evidence>
<feature type="region of interest" description="Disordered" evidence="10">
    <location>
        <begin position="1982"/>
        <end position="2021"/>
    </location>
</feature>
<dbReference type="FunFam" id="1.25.10.10:FF:000019">
    <property type="entry name" value="Cytoskeleton-associated protein 5"/>
    <property type="match status" value="1"/>
</dbReference>
<evidence type="ECO:0000256" key="6">
    <source>
        <dbReference type="ARBA" id="ARBA00023212"/>
    </source>
</evidence>
<dbReference type="InterPro" id="IPR024395">
    <property type="entry name" value="CLASP_N_dom"/>
</dbReference>
<dbReference type="GO" id="GO:0046785">
    <property type="term" value="P:microtubule polymerization"/>
    <property type="evidence" value="ECO:0007669"/>
    <property type="project" value="InterPro"/>
</dbReference>
<evidence type="ECO:0000256" key="9">
    <source>
        <dbReference type="PROSITE-ProRule" id="PRU00103"/>
    </source>
</evidence>
<dbReference type="InterPro" id="IPR048491">
    <property type="entry name" value="XMAP215_CLASP_TOG"/>
</dbReference>
<keyword evidence="6" id="KW-0206">Cytoskeleton</keyword>
<organism evidence="12 13">
    <name type="scientific">Sipha flava</name>
    <name type="common">yellow sugarcane aphid</name>
    <dbReference type="NCBI Taxonomy" id="143950"/>
    <lineage>
        <taxon>Eukaryota</taxon>
        <taxon>Metazoa</taxon>
        <taxon>Ecdysozoa</taxon>
        <taxon>Arthropoda</taxon>
        <taxon>Hexapoda</taxon>
        <taxon>Insecta</taxon>
        <taxon>Pterygota</taxon>
        <taxon>Neoptera</taxon>
        <taxon>Paraneoptera</taxon>
        <taxon>Hemiptera</taxon>
        <taxon>Sternorrhyncha</taxon>
        <taxon>Aphidomorpha</taxon>
        <taxon>Aphidoidea</taxon>
        <taxon>Aphididae</taxon>
        <taxon>Sipha</taxon>
    </lineage>
</organism>
<feature type="region of interest" description="Disordered" evidence="10">
    <location>
        <begin position="549"/>
        <end position="575"/>
    </location>
</feature>
<comment type="similarity">
    <text evidence="8">Belongs to the TOG/XMAP215 family.</text>
</comment>
<protein>
    <submittedName>
        <fullName evidence="13">Protein mini spindles isoform X1</fullName>
    </submittedName>
</protein>
<dbReference type="InterPro" id="IPR016024">
    <property type="entry name" value="ARM-type_fold"/>
</dbReference>
<feature type="region of interest" description="Disordered" evidence="10">
    <location>
        <begin position="1431"/>
        <end position="1492"/>
    </location>
</feature>
<dbReference type="GeneID" id="112680439"/>
<dbReference type="FunFam" id="1.25.10.10:FF:000063">
    <property type="entry name" value="Putative cytoskeleton-associated protein 5"/>
    <property type="match status" value="1"/>
</dbReference>
<evidence type="ECO:0000256" key="8">
    <source>
        <dbReference type="ARBA" id="ARBA00025722"/>
    </source>
</evidence>
<dbReference type="RefSeq" id="XP_025406314.1">
    <property type="nucleotide sequence ID" value="XM_025550529.1"/>
</dbReference>
<gene>
    <name evidence="13" type="primary">LOC112680439</name>
</gene>
<keyword evidence="4" id="KW-0677">Repeat</keyword>
<dbReference type="InterPro" id="IPR034085">
    <property type="entry name" value="TOG"/>
</dbReference>
<dbReference type="GO" id="GO:0005813">
    <property type="term" value="C:centrosome"/>
    <property type="evidence" value="ECO:0007669"/>
    <property type="project" value="UniProtKB-SubCell"/>
</dbReference>
<dbReference type="InterPro" id="IPR021133">
    <property type="entry name" value="HEAT_type_2"/>
</dbReference>
<dbReference type="Gene3D" id="1.25.10.10">
    <property type="entry name" value="Leucine-rich Repeat Variant"/>
    <property type="match status" value="5"/>
</dbReference>
<keyword evidence="5" id="KW-0498">Mitosis</keyword>
<dbReference type="GO" id="GO:0061863">
    <property type="term" value="F:microtubule plus end polymerase"/>
    <property type="evidence" value="ECO:0007669"/>
    <property type="project" value="InterPro"/>
</dbReference>
<dbReference type="Pfam" id="PF21041">
    <property type="entry name" value="XMAP215_CLASP_TOG"/>
    <property type="match status" value="4"/>
</dbReference>
<evidence type="ECO:0000256" key="5">
    <source>
        <dbReference type="ARBA" id="ARBA00022776"/>
    </source>
</evidence>
<feature type="compositionally biased region" description="Polar residues" evidence="10">
    <location>
        <begin position="1943"/>
        <end position="1957"/>
    </location>
</feature>
<dbReference type="GO" id="GO:0051301">
    <property type="term" value="P:cell division"/>
    <property type="evidence" value="ECO:0007669"/>
    <property type="project" value="UniProtKB-KW"/>
</dbReference>
<evidence type="ECO:0000256" key="10">
    <source>
        <dbReference type="SAM" id="MobiDB-lite"/>
    </source>
</evidence>
<feature type="compositionally biased region" description="Acidic residues" evidence="10">
    <location>
        <begin position="1440"/>
        <end position="1451"/>
    </location>
</feature>
<feature type="region of interest" description="Disordered" evidence="10">
    <location>
        <begin position="1942"/>
        <end position="1970"/>
    </location>
</feature>
<keyword evidence="12" id="KW-1185">Reference proteome</keyword>
<dbReference type="SMART" id="SM01349">
    <property type="entry name" value="TOG"/>
    <property type="match status" value="5"/>
</dbReference>
<dbReference type="Proteomes" id="UP000694846">
    <property type="component" value="Unplaced"/>
</dbReference>
<evidence type="ECO:0000256" key="3">
    <source>
        <dbReference type="ARBA" id="ARBA00022618"/>
    </source>
</evidence>
<evidence type="ECO:0000256" key="7">
    <source>
        <dbReference type="ARBA" id="ARBA00023306"/>
    </source>
</evidence>
<dbReference type="FunFam" id="1.25.10.10:FF:000050">
    <property type="entry name" value="Cytoskeleton-associated protein 5 isoform X1"/>
    <property type="match status" value="1"/>
</dbReference>
<feature type="domain" description="TOG" evidence="11">
    <location>
        <begin position="849"/>
        <end position="1084"/>
    </location>
</feature>
<feature type="compositionally biased region" description="Polar residues" evidence="10">
    <location>
        <begin position="1989"/>
        <end position="1999"/>
    </location>
</feature>
<name>A0A8B8F648_9HEMI</name>
<sequence>MTTEEDTSYIKLPIEERCIHKLWKARISGYEEAIKVFGQLDEKAPEWNKFTGIIKKFVIDSNAVAQEKGLEATLVFVENSATAGRTAGDIMTGLITKCYGAPKAKTKDIAIQITLMLIEIEKQDIVIEELIKGMDHKFPKIVSTCIKAATQSIKEFGSKVLNIKPLLKKLQPILEDRDKSVRDEAKLLAIEIYSWIGSTPVKANLANLKPLQIQELEAEFEKLSGEKPRPSRFLRSQQEQAAKMEEVVVNANGDVVMEEGTDEVDDPEEHIDPVNILVQLNKDFYEKLEAKKWQERKEAIDMLEGILSKAPKLESGEYGDLVKALKKIITKDSNVIIVGIAAKCMAMLANGLKKRFETYASACIPALLEKFKEKKQNVVLPLRDAVDAIYLSMTLESIHEDVLTAIDNKNPSVKAESVSFLARCFTKCTPTILNKKYLKIFTTALIKTLNESDPTVRDNSAEALGTAWKVVSEKNILPFLTGVDAIKLAKIKEAAEKAVITAKPTIVREPTSKPTNVSSNSIEKKSTTTINKNTVVRRTRTAVNIPSKTTVNSKAKKPMSAPGGRKPLSSKNLPPIETENEIGDDELEELALTFCSPEILNGMTDANWKTRLFYVQEFSKIIDQMESLPVSSQVLIKLLNKKPGIKDNNVQIQKLRLECLKNIIEKFSITSTSMNCCIQDVSSLLGDGKNGTLANQVLTTFAESTRLDLVSNAVLEYAFTVQKNPKVQIDALNWLSGAILEFGFMSELNIEPKSVMQNVKKAVSASNPQVRMAVISLLGVMYLYMGPQLSLFFENEKPTLVQQINAEFEKHQGEVPPKPTRGKQIEGSSESLEVASDDEKPAYEVNIRDIVPRVDITPLITDSLISELSDKDWKVRSDALTKLQNIVNEAKFITSELGEARKALQDRISDSNARLGSNAINLVELISKAMGSSFKNYIKGYLPGVLNALGDPKTFKCQSARQCMNTWADVCGYREFFGGDILLDAFKNNSVTLRSELWTWLAEKLPLIPSRTIPADELKCLLPVLYTSLEDRNATVRSASEKAVLGFMMHLGYSVMYGACDKLKPMSVKFCREKLDKERPNLPVVPIEKPKVVKSGIPAGPSVKSGGTKIPPLKAPIKANKETVIPRAGTATGKKKEEVDNGPLFQRNNLKHQRDIDEHKLKSLKWNFTAPREEFVEQLREQMLTAGINRVLIVNMFHSDFRYHLKAIDTLSEDLLATDDNNLALISNLDLILKWMTLRFFDTNPSVLLKGLDYLQHIFDILMAQKYTLHDTEASSFVPYLVTKLGDPKDTVRNNVRAILKQIAFIFPSTKMFVYIMDGVKSKNSRQRSECLEHLATMIEDYGTSICQPSVAAACKEIAKSIGDRDNSVRTAALNCFVAAFFLHGDALFKFVGNISEKDMGLLRERLKRASKNRVVPVATVQPTIKMVVPPVQPIPATDDNVDEYNSDEEEHNTTFNVSHESNHEASPQRYSNESPSRSANTLTYQTGSIPTTINSSSTLRIGFRRPISENYDEPQATRYALDEKFLQELEAEEITKPELKLKPYNWSTDHDEVKFKRRIQDQSQCLPDNISSSKPCVNVSPYSTATITKSPKSHPTPVDPIQQLINQVASQDIDTSKNALTSLDKMLLRSDMRSKFLEGGKVLSLFYAIIKQFDILSESHDIDVTVGYKNIFNLCLNLYKYQEFTLILNEQIVRDLLSKLLYLLSMKGPENSTDTQLFGRCVNSLIMNVLERSAHTPVTCALLAMLYDTVKYPQNSSNHYKELVMKCIWKIVKDFQEWGDELCYDRVLAHIHKFLKEFDSKHWKKQPSDTPLRTCKTVLHTMVKIRSDKVLESLNSPEFPKDSEMVVYIHKLLRHLNSEPRPESSKRKHRTPYDELTDIFQLIGQHENTDEGIQQLHRFKIKHPNIDIEPHISKTTKYFQDYIHRKLSAIEDNLKSCLVEPNGNNDNLKPIPSTQMRKPESAAGSEADGFMKRLQILKMKASREEANDISNKECNGNNRLDEDSQDEDLPMLNTSRSPRK</sequence>
<feature type="domain" description="TOG" evidence="11">
    <location>
        <begin position="1174"/>
        <end position="1416"/>
    </location>
</feature>
<feature type="domain" description="TOG" evidence="11">
    <location>
        <begin position="269"/>
        <end position="504"/>
    </location>
</feature>
<keyword evidence="7" id="KW-0131">Cell cycle</keyword>
<feature type="domain" description="TOG" evidence="11">
    <location>
        <begin position="581"/>
        <end position="817"/>
    </location>
</feature>
<evidence type="ECO:0000256" key="2">
    <source>
        <dbReference type="ARBA" id="ARBA00022490"/>
    </source>
</evidence>
<evidence type="ECO:0000259" key="11">
    <source>
        <dbReference type="SMART" id="SM01349"/>
    </source>
</evidence>
<feature type="region of interest" description="Disordered" evidence="10">
    <location>
        <begin position="812"/>
        <end position="833"/>
    </location>
</feature>
<feature type="domain" description="TOG" evidence="11">
    <location>
        <begin position="3"/>
        <end position="229"/>
    </location>
</feature>
<dbReference type="PANTHER" id="PTHR12609">
    <property type="entry name" value="MICROTUBULE ASSOCIATED PROTEIN XMAP215"/>
    <property type="match status" value="1"/>
</dbReference>
<dbReference type="SUPFAM" id="SSF48371">
    <property type="entry name" value="ARM repeat"/>
    <property type="match status" value="2"/>
</dbReference>
<dbReference type="CTD" id="41952"/>
<evidence type="ECO:0000313" key="13">
    <source>
        <dbReference type="RefSeq" id="XP_025406314.1"/>
    </source>
</evidence>
<dbReference type="InterPro" id="IPR045110">
    <property type="entry name" value="XMAP215"/>
</dbReference>
<keyword evidence="3" id="KW-0132">Cell division</keyword>
<dbReference type="GO" id="GO:0051010">
    <property type="term" value="F:microtubule plus-end binding"/>
    <property type="evidence" value="ECO:0007669"/>
    <property type="project" value="InterPro"/>
</dbReference>
<dbReference type="OrthoDB" id="205662at2759"/>
<reference evidence="13" key="1">
    <citation type="submission" date="2025-08" db="UniProtKB">
        <authorList>
            <consortium name="RefSeq"/>
        </authorList>
    </citation>
    <scope>IDENTIFICATION</scope>
    <source>
        <tissue evidence="13">Whole body</tissue>
    </source>
</reference>
<proteinExistence type="inferred from homology"/>
<dbReference type="GO" id="GO:0030951">
    <property type="term" value="P:establishment or maintenance of microtubule cytoskeleton polarity"/>
    <property type="evidence" value="ECO:0007669"/>
    <property type="project" value="InterPro"/>
</dbReference>
<feature type="repeat" description="HEAT" evidence="9">
    <location>
        <begin position="1021"/>
        <end position="1056"/>
    </location>
</feature>
<evidence type="ECO:0000256" key="4">
    <source>
        <dbReference type="ARBA" id="ARBA00022737"/>
    </source>
</evidence>
<evidence type="ECO:0000313" key="12">
    <source>
        <dbReference type="Proteomes" id="UP000694846"/>
    </source>
</evidence>
<dbReference type="InterPro" id="IPR011989">
    <property type="entry name" value="ARM-like"/>
</dbReference>
<feature type="compositionally biased region" description="Polar residues" evidence="10">
    <location>
        <begin position="1454"/>
        <end position="1492"/>
    </location>
</feature>